<proteinExistence type="predicted"/>
<name>A0ACC2UMN2_9FUNG</name>
<evidence type="ECO:0000313" key="1">
    <source>
        <dbReference type="EMBL" id="KAJ9087731.1"/>
    </source>
</evidence>
<accession>A0ACC2UMN2</accession>
<keyword evidence="2" id="KW-1185">Reference proteome</keyword>
<sequence length="296" mass="33289">MNTFFLFFLPFTLTWALVNETKSISPFTVHKTVDIKKYVSGLATNGSSIIATIPERNPPFQDILSGAEYNAEKVGFEVSELLFVSQDRAYTVGPDAYKLVEYNRQDGLLKPTVVNSSHHYTTIALGNDKRVFVGSLVGTPFMAGVKSAIGTYKDGVFNKLRELDGHLTTFTLSPDNNKIYGIIVFYTGRYTKELIEISLHAKGNDYKVIARAYSNAEVRNDVKCDKQGNIYVNWKYKVIEVYNPQGKPYPITSDYEIFHIAISNSEPQYLYVGGIDSDSDNDPPAFGRYELQHLIL</sequence>
<reference evidence="1" key="1">
    <citation type="submission" date="2022-04" db="EMBL/GenBank/DDBJ databases">
        <title>Genome of the entomopathogenic fungus Entomophthora muscae.</title>
        <authorList>
            <person name="Elya C."/>
            <person name="Lovett B.R."/>
            <person name="Lee E."/>
            <person name="Macias A.M."/>
            <person name="Hajek A.E."/>
            <person name="De Bivort B.L."/>
            <person name="Kasson M.T."/>
            <person name="De Fine Licht H.H."/>
            <person name="Stajich J.E."/>
        </authorList>
    </citation>
    <scope>NUCLEOTIDE SEQUENCE</scope>
    <source>
        <strain evidence="1">Berkeley</strain>
    </source>
</reference>
<gene>
    <name evidence="1" type="ORF">DSO57_1030321</name>
</gene>
<dbReference type="EMBL" id="QTSX02000207">
    <property type="protein sequence ID" value="KAJ9087731.1"/>
    <property type="molecule type" value="Genomic_DNA"/>
</dbReference>
<dbReference type="Proteomes" id="UP001165960">
    <property type="component" value="Unassembled WGS sequence"/>
</dbReference>
<organism evidence="1 2">
    <name type="scientific">Entomophthora muscae</name>
    <dbReference type="NCBI Taxonomy" id="34485"/>
    <lineage>
        <taxon>Eukaryota</taxon>
        <taxon>Fungi</taxon>
        <taxon>Fungi incertae sedis</taxon>
        <taxon>Zoopagomycota</taxon>
        <taxon>Entomophthoromycotina</taxon>
        <taxon>Entomophthoromycetes</taxon>
        <taxon>Entomophthorales</taxon>
        <taxon>Entomophthoraceae</taxon>
        <taxon>Entomophthora</taxon>
    </lineage>
</organism>
<protein>
    <submittedName>
        <fullName evidence="1">Uncharacterized protein</fullName>
    </submittedName>
</protein>
<comment type="caution">
    <text evidence="1">The sequence shown here is derived from an EMBL/GenBank/DDBJ whole genome shotgun (WGS) entry which is preliminary data.</text>
</comment>
<evidence type="ECO:0000313" key="2">
    <source>
        <dbReference type="Proteomes" id="UP001165960"/>
    </source>
</evidence>